<dbReference type="PANTHER" id="PTHR45080">
    <property type="entry name" value="CONTACTIN 5"/>
    <property type="match status" value="1"/>
</dbReference>
<gene>
    <name evidence="4" type="ORF">CTOB1V02_LOCUS13309</name>
</gene>
<dbReference type="Gene3D" id="2.60.40.10">
    <property type="entry name" value="Immunoglobulins"/>
    <property type="match status" value="1"/>
</dbReference>
<keyword evidence="3" id="KW-0393">Immunoglobulin domain</keyword>
<dbReference type="EMBL" id="OB673100">
    <property type="protein sequence ID" value="CAD7235494.1"/>
    <property type="molecule type" value="Genomic_DNA"/>
</dbReference>
<dbReference type="GO" id="GO:0007156">
    <property type="term" value="P:homophilic cell adhesion via plasma membrane adhesion molecules"/>
    <property type="evidence" value="ECO:0007669"/>
    <property type="project" value="TreeGrafter"/>
</dbReference>
<evidence type="ECO:0000256" key="2">
    <source>
        <dbReference type="ARBA" id="ARBA00023157"/>
    </source>
</evidence>
<evidence type="ECO:0000256" key="1">
    <source>
        <dbReference type="ARBA" id="ARBA00022729"/>
    </source>
</evidence>
<reference evidence="4" key="1">
    <citation type="submission" date="2020-11" db="EMBL/GenBank/DDBJ databases">
        <authorList>
            <person name="Tran Van P."/>
        </authorList>
    </citation>
    <scope>NUCLEOTIDE SEQUENCE</scope>
</reference>
<dbReference type="InterPro" id="IPR013098">
    <property type="entry name" value="Ig_I-set"/>
</dbReference>
<dbReference type="SUPFAM" id="SSF48726">
    <property type="entry name" value="Immunoglobulin"/>
    <property type="match status" value="2"/>
</dbReference>
<evidence type="ECO:0000313" key="4">
    <source>
        <dbReference type="EMBL" id="CAD7235494.1"/>
    </source>
</evidence>
<dbReference type="InterPro" id="IPR003598">
    <property type="entry name" value="Ig_sub2"/>
</dbReference>
<dbReference type="PROSITE" id="PS50835">
    <property type="entry name" value="IG_LIKE"/>
    <property type="match status" value="1"/>
</dbReference>
<feature type="non-terminal residue" evidence="4">
    <location>
        <position position="1"/>
    </location>
</feature>
<dbReference type="GO" id="GO:0005886">
    <property type="term" value="C:plasma membrane"/>
    <property type="evidence" value="ECO:0007669"/>
    <property type="project" value="TreeGrafter"/>
</dbReference>
<dbReference type="InterPro" id="IPR036179">
    <property type="entry name" value="Ig-like_dom_sf"/>
</dbReference>
<sequence>MWGIGLSDRKMNSGFSVTEVEDGAYYFMCIGDKHVWLCPRARPSNEGNGTGILEVETYDGQIQWYRNSEEILTTQHFMSSGTRFTIRDAWHTHGGDFSCLWVEENKRFHFTLDVLLKRRVECGGDVGGGKRRRKKPLERRGEKERTSRVWVRSGTLSVEEGPRVRPVISPGGNMELTYPGQPGQLRCIPMQGNPAPSISWFKDGRPLSPEDGWTIPPDSYRIVKDILTFKDRGNYSCHLTNELGTATKHIFLQLD</sequence>
<name>A0A7R8WUN7_9CRUS</name>
<evidence type="ECO:0000256" key="3">
    <source>
        <dbReference type="ARBA" id="ARBA00023319"/>
    </source>
</evidence>
<dbReference type="OrthoDB" id="10055367at2759"/>
<dbReference type="PANTHER" id="PTHR45080:SF8">
    <property type="entry name" value="IG-LIKE DOMAIN-CONTAINING PROTEIN"/>
    <property type="match status" value="1"/>
</dbReference>
<keyword evidence="2" id="KW-1015">Disulfide bond</keyword>
<dbReference type="SMART" id="SM00408">
    <property type="entry name" value="IGc2"/>
    <property type="match status" value="1"/>
</dbReference>
<protein>
    <submittedName>
        <fullName evidence="4">Uncharacterized protein</fullName>
    </submittedName>
</protein>
<organism evidence="4">
    <name type="scientific">Cyprideis torosa</name>
    <dbReference type="NCBI Taxonomy" id="163714"/>
    <lineage>
        <taxon>Eukaryota</taxon>
        <taxon>Metazoa</taxon>
        <taxon>Ecdysozoa</taxon>
        <taxon>Arthropoda</taxon>
        <taxon>Crustacea</taxon>
        <taxon>Oligostraca</taxon>
        <taxon>Ostracoda</taxon>
        <taxon>Podocopa</taxon>
        <taxon>Podocopida</taxon>
        <taxon>Cytherocopina</taxon>
        <taxon>Cytheroidea</taxon>
        <taxon>Cytherideidae</taxon>
        <taxon>Cyprideis</taxon>
    </lineage>
</organism>
<accession>A0A7R8WUN7</accession>
<keyword evidence="1" id="KW-0732">Signal</keyword>
<proteinExistence type="predicted"/>
<dbReference type="InterPro" id="IPR007110">
    <property type="entry name" value="Ig-like_dom"/>
</dbReference>
<dbReference type="InterPro" id="IPR013783">
    <property type="entry name" value="Ig-like_fold"/>
</dbReference>
<dbReference type="Pfam" id="PF07679">
    <property type="entry name" value="I-set"/>
    <property type="match status" value="1"/>
</dbReference>
<dbReference type="InterPro" id="IPR050958">
    <property type="entry name" value="Cell_Adh-Cytoskel_Orgn"/>
</dbReference>
<dbReference type="AlphaFoldDB" id="A0A7R8WUN7"/>